<dbReference type="SUPFAM" id="SSF75615">
    <property type="entry name" value="Siroheme synthase middle domains-like"/>
    <property type="match status" value="1"/>
</dbReference>
<evidence type="ECO:0000256" key="3">
    <source>
        <dbReference type="ARBA" id="ARBA00023002"/>
    </source>
</evidence>
<accession>A0A9W5W7Y4</accession>
<keyword evidence="5" id="KW-0627">Porphyrin biosynthesis</keyword>
<dbReference type="PANTHER" id="PTHR35330:SF1">
    <property type="entry name" value="SIROHEME BIOSYNTHESIS PROTEIN MET8"/>
    <property type="match status" value="1"/>
</dbReference>
<keyword evidence="8" id="KW-1185">Reference proteome</keyword>
<dbReference type="Gene3D" id="1.10.8.610">
    <property type="entry name" value="SirC, precorrin-2 dehydrogenase, C-terminal helical domain-like"/>
    <property type="match status" value="1"/>
</dbReference>
<dbReference type="GO" id="GO:0004325">
    <property type="term" value="F:ferrochelatase activity"/>
    <property type="evidence" value="ECO:0007669"/>
    <property type="project" value="InterPro"/>
</dbReference>
<dbReference type="SUPFAM" id="SSF51735">
    <property type="entry name" value="NAD(P)-binding Rossmann-fold domains"/>
    <property type="match status" value="1"/>
</dbReference>
<gene>
    <name evidence="7" type="ORF">BG53_15955</name>
</gene>
<dbReference type="InterPro" id="IPR028161">
    <property type="entry name" value="Met8-like"/>
</dbReference>
<evidence type="ECO:0000313" key="7">
    <source>
        <dbReference type="EMBL" id="EXX89365.1"/>
    </source>
</evidence>
<dbReference type="InterPro" id="IPR042518">
    <property type="entry name" value="SirC_C"/>
</dbReference>
<keyword evidence="3" id="KW-0560">Oxidoreductase</keyword>
<evidence type="ECO:0000313" key="8">
    <source>
        <dbReference type="Proteomes" id="UP000053750"/>
    </source>
</evidence>
<evidence type="ECO:0000256" key="4">
    <source>
        <dbReference type="ARBA" id="ARBA00023027"/>
    </source>
</evidence>
<comment type="pathway">
    <text evidence="1">Porphyrin-containing compound metabolism; siroheme biosynthesis; sirohydrochlorin from precorrin-2: step 1/1.</text>
</comment>
<protein>
    <recommendedName>
        <fullName evidence="2">precorrin-2 dehydrogenase</fullName>
        <ecNumber evidence="2">1.3.1.76</ecNumber>
    </recommendedName>
</protein>
<dbReference type="GO" id="GO:0019354">
    <property type="term" value="P:siroheme biosynthetic process"/>
    <property type="evidence" value="ECO:0007669"/>
    <property type="project" value="InterPro"/>
</dbReference>
<dbReference type="Gene3D" id="3.40.50.720">
    <property type="entry name" value="NAD(P)-binding Rossmann-like Domain"/>
    <property type="match status" value="1"/>
</dbReference>
<dbReference type="Pfam" id="PF13241">
    <property type="entry name" value="NAD_binding_7"/>
    <property type="match status" value="1"/>
</dbReference>
<dbReference type="PANTHER" id="PTHR35330">
    <property type="entry name" value="SIROHEME BIOSYNTHESIS PROTEIN MET8"/>
    <property type="match status" value="1"/>
</dbReference>
<dbReference type="NCBIfam" id="TIGR01470">
    <property type="entry name" value="cysG_Nterm"/>
    <property type="match status" value="1"/>
</dbReference>
<evidence type="ECO:0000256" key="1">
    <source>
        <dbReference type="ARBA" id="ARBA00005010"/>
    </source>
</evidence>
<comment type="catalytic activity">
    <reaction evidence="6">
        <text>precorrin-2 + NAD(+) = sirohydrochlorin + NADH + 2 H(+)</text>
        <dbReference type="Rhea" id="RHEA:15613"/>
        <dbReference type="ChEBI" id="CHEBI:15378"/>
        <dbReference type="ChEBI" id="CHEBI:57540"/>
        <dbReference type="ChEBI" id="CHEBI:57945"/>
        <dbReference type="ChEBI" id="CHEBI:58351"/>
        <dbReference type="ChEBI" id="CHEBI:58827"/>
        <dbReference type="EC" id="1.3.1.76"/>
    </reaction>
</comment>
<evidence type="ECO:0000256" key="2">
    <source>
        <dbReference type="ARBA" id="ARBA00012400"/>
    </source>
</evidence>
<keyword evidence="4" id="KW-0520">NAD</keyword>
<dbReference type="InterPro" id="IPR006367">
    <property type="entry name" value="Sirohaem_synthase_N"/>
</dbReference>
<dbReference type="InterPro" id="IPR036291">
    <property type="entry name" value="NAD(P)-bd_dom_sf"/>
</dbReference>
<proteinExistence type="predicted"/>
<dbReference type="RefSeq" id="WP_036585726.1">
    <property type="nucleotide sequence ID" value="NZ_KK082116.1"/>
</dbReference>
<comment type="caution">
    <text evidence="7">The sequence shown here is derived from an EMBL/GenBank/DDBJ whole genome shotgun (WGS) entry which is preliminary data.</text>
</comment>
<organism evidence="7 8">
    <name type="scientific">Paenibacillus darwinianus</name>
    <dbReference type="NCBI Taxonomy" id="1380763"/>
    <lineage>
        <taxon>Bacteria</taxon>
        <taxon>Bacillati</taxon>
        <taxon>Bacillota</taxon>
        <taxon>Bacilli</taxon>
        <taxon>Bacillales</taxon>
        <taxon>Paenibacillaceae</taxon>
        <taxon>Paenibacillus</taxon>
    </lineage>
</organism>
<dbReference type="Proteomes" id="UP000053750">
    <property type="component" value="Unassembled WGS sequence"/>
</dbReference>
<dbReference type="AlphaFoldDB" id="A0A9W5W7Y4"/>
<dbReference type="OrthoDB" id="9773765at2"/>
<evidence type="ECO:0000256" key="6">
    <source>
        <dbReference type="ARBA" id="ARBA00047561"/>
    </source>
</evidence>
<evidence type="ECO:0000256" key="5">
    <source>
        <dbReference type="ARBA" id="ARBA00023244"/>
    </source>
</evidence>
<dbReference type="EMBL" id="JFHU01000098">
    <property type="protein sequence ID" value="EXX89365.1"/>
    <property type="molecule type" value="Genomic_DNA"/>
</dbReference>
<reference evidence="7 8" key="1">
    <citation type="submission" date="2014-02" db="EMBL/GenBank/DDBJ databases">
        <title>Genome sequence of Paenibacillus darwinianus reveals adaptive mechanisms for survival in Antarctic soils.</title>
        <authorList>
            <person name="Dsouza M."/>
            <person name="Taylor M.W."/>
            <person name="Turner S.J."/>
            <person name="Aislabie J."/>
        </authorList>
    </citation>
    <scope>NUCLEOTIDE SEQUENCE [LARGE SCALE GENOMIC DNA]</scope>
    <source>
        <strain evidence="7 8">CE1</strain>
    </source>
</reference>
<dbReference type="EC" id="1.3.1.76" evidence="2"/>
<dbReference type="GO" id="GO:0043115">
    <property type="term" value="F:precorrin-2 dehydrogenase activity"/>
    <property type="evidence" value="ECO:0007669"/>
    <property type="project" value="UniProtKB-EC"/>
</dbReference>
<name>A0A9W5W7Y4_9BACL</name>
<sequence length="217" mass="23579">MKRLYPVMLDIEGMRCTVVGGGPVAERKVRGLLEAGADVLIIAPALTDGLRELAEQGFTRTEEREYREEDLERAVLAFAATSDRQVNERVLNDARRLGIPVNAADDAAGGSFVAPSVVRRGGLVLAVSASGSSPALAAQVAAELAERYDDTYTAYTEWLGGLRELVKAAVTDAAVRRRLLRAALEVPENEWRNDTDAERLAARVDNLLRKLDGGYRV</sequence>